<dbReference type="InterPro" id="IPR023591">
    <property type="entry name" value="Ribosomal_uS2_flav_dom_sf"/>
</dbReference>
<keyword evidence="8" id="KW-1185">Reference proteome</keyword>
<dbReference type="STRING" id="1133592.ASNER_144"/>
<dbReference type="EMBL" id="CP003263">
    <property type="protein sequence ID" value="AGC66905.1"/>
    <property type="molecule type" value="Genomic_DNA"/>
</dbReference>
<dbReference type="PRINTS" id="PR00395">
    <property type="entry name" value="RIBOSOMALS2"/>
</dbReference>
<keyword evidence="2 5" id="KW-0689">Ribosomal protein</keyword>
<evidence type="ECO:0000256" key="1">
    <source>
        <dbReference type="ARBA" id="ARBA00006242"/>
    </source>
</evidence>
<evidence type="ECO:0000313" key="7">
    <source>
        <dbReference type="EMBL" id="AGC66905.1"/>
    </source>
</evidence>
<dbReference type="KEGG" id="udi:ASNER_144"/>
<dbReference type="Pfam" id="PF00318">
    <property type="entry name" value="Ribosomal_S2"/>
    <property type="match status" value="1"/>
</dbReference>
<dbReference type="PANTHER" id="PTHR12534">
    <property type="entry name" value="30S RIBOSOMAL PROTEIN S2 PROKARYOTIC AND ORGANELLAR"/>
    <property type="match status" value="1"/>
</dbReference>
<dbReference type="PROSITE" id="PS00962">
    <property type="entry name" value="RIBOSOMAL_S2_1"/>
    <property type="match status" value="1"/>
</dbReference>
<dbReference type="HOGENOM" id="CLU_040318_1_2_10"/>
<dbReference type="AlphaFoldDB" id="L7VG15"/>
<evidence type="ECO:0000256" key="2">
    <source>
        <dbReference type="ARBA" id="ARBA00022980"/>
    </source>
</evidence>
<protein>
    <recommendedName>
        <fullName evidence="4 5">Small ribosomal subunit protein uS2</fullName>
    </recommendedName>
</protein>
<organism evidence="7 8">
    <name type="scientific">Candidatus Uzinura diaspidicola str. ASNER</name>
    <dbReference type="NCBI Taxonomy" id="1133592"/>
    <lineage>
        <taxon>Bacteria</taxon>
        <taxon>Pseudomonadati</taxon>
        <taxon>Bacteroidota</taxon>
        <taxon>Flavobacteriia</taxon>
        <taxon>Flavobacteriales</taxon>
        <taxon>Candidatus Uzinura</taxon>
    </lineage>
</organism>
<dbReference type="CDD" id="cd01425">
    <property type="entry name" value="RPS2"/>
    <property type="match status" value="1"/>
</dbReference>
<dbReference type="GO" id="GO:0003735">
    <property type="term" value="F:structural constituent of ribosome"/>
    <property type="evidence" value="ECO:0007669"/>
    <property type="project" value="InterPro"/>
</dbReference>
<dbReference type="InterPro" id="IPR001865">
    <property type="entry name" value="Ribosomal_uS2"/>
</dbReference>
<dbReference type="InterPro" id="IPR005706">
    <property type="entry name" value="Ribosomal_uS2_bac/mit/plastid"/>
</dbReference>
<name>L7VG15_9FLAO</name>
<comment type="similarity">
    <text evidence="1 5 6">Belongs to the universal ribosomal protein uS2 family.</text>
</comment>
<dbReference type="Proteomes" id="UP000011174">
    <property type="component" value="Chromosome"/>
</dbReference>
<dbReference type="InterPro" id="IPR018130">
    <property type="entry name" value="Ribosomal_uS2_CS"/>
</dbReference>
<evidence type="ECO:0000256" key="5">
    <source>
        <dbReference type="HAMAP-Rule" id="MF_00291"/>
    </source>
</evidence>
<proteinExistence type="inferred from homology"/>
<reference evidence="7 8" key="1">
    <citation type="journal article" date="2013" name="Environ. Microbiol.">
        <title>The nutrient supplying capabilities of Uzinura, an endosymbiont of armoured scale insects.</title>
        <authorList>
            <person name="Sabree Z.L."/>
            <person name="Huang C.Y."/>
            <person name="Okusu A."/>
            <person name="Moran N.A."/>
            <person name="Normark B.B."/>
        </authorList>
    </citation>
    <scope>NUCLEOTIDE SEQUENCE [LARGE SCALE GENOMIC DNA]</scope>
    <source>
        <strain evidence="7 8">ASNER</strain>
    </source>
</reference>
<evidence type="ECO:0000256" key="3">
    <source>
        <dbReference type="ARBA" id="ARBA00023274"/>
    </source>
</evidence>
<evidence type="ECO:0000256" key="6">
    <source>
        <dbReference type="RuleBase" id="RU003631"/>
    </source>
</evidence>
<accession>L7VG15</accession>
<gene>
    <name evidence="5 7" type="primary">rpsB</name>
    <name evidence="7" type="ORF">ASNER_144</name>
</gene>
<dbReference type="HAMAP" id="MF_00291_B">
    <property type="entry name" value="Ribosomal_uS2_B"/>
    <property type="match status" value="1"/>
</dbReference>
<dbReference type="PANTHER" id="PTHR12534:SF0">
    <property type="entry name" value="SMALL RIBOSOMAL SUBUNIT PROTEIN US2M"/>
    <property type="match status" value="1"/>
</dbReference>
<dbReference type="PROSITE" id="PS00963">
    <property type="entry name" value="RIBOSOMAL_S2_2"/>
    <property type="match status" value="1"/>
</dbReference>
<keyword evidence="3 5" id="KW-0687">Ribonucleoprotein</keyword>
<dbReference type="PATRIC" id="fig|1133592.3.peg.131"/>
<evidence type="ECO:0000313" key="8">
    <source>
        <dbReference type="Proteomes" id="UP000011174"/>
    </source>
</evidence>
<dbReference type="Gene3D" id="3.40.50.10490">
    <property type="entry name" value="Glucose-6-phosphate isomerase like protein, domain 1"/>
    <property type="match status" value="1"/>
</dbReference>
<dbReference type="GO" id="GO:0006412">
    <property type="term" value="P:translation"/>
    <property type="evidence" value="ECO:0007669"/>
    <property type="project" value="UniProtKB-UniRule"/>
</dbReference>
<evidence type="ECO:0000256" key="4">
    <source>
        <dbReference type="ARBA" id="ARBA00035256"/>
    </source>
</evidence>
<dbReference type="GO" id="GO:0022627">
    <property type="term" value="C:cytosolic small ribosomal subunit"/>
    <property type="evidence" value="ECO:0007669"/>
    <property type="project" value="TreeGrafter"/>
</dbReference>
<dbReference type="NCBIfam" id="TIGR01011">
    <property type="entry name" value="rpsB_bact"/>
    <property type="match status" value="1"/>
</dbReference>
<sequence length="248" mass="28606">MGEKKQEKNFNFLNVNRMLKLDIKELITANVHLGHYTNEWCPFMKPFIYSKKKGIHIINLHKTISKLNRYCNLIKDIVASGKKILFIATKKQAKFIVEETSKKYNMPYITERWLGGLLTNFTTFHKSICKLNTLEREKKTGTYNSLSKKELLSLHRIKKKLEENVGSISAMNSLPEAIFIVDIVCENIALKEAKKLKIPVFGLIDTNSDPRKVDYPIPANDDSSKSIEIIFHYINESLSEGLKLRENV</sequence>
<dbReference type="Gene3D" id="1.10.287.610">
    <property type="entry name" value="Helix hairpin bin"/>
    <property type="match status" value="1"/>
</dbReference>
<dbReference type="SUPFAM" id="SSF52313">
    <property type="entry name" value="Ribosomal protein S2"/>
    <property type="match status" value="1"/>
</dbReference>